<dbReference type="AlphaFoldDB" id="A0A7R9YFH6"/>
<feature type="compositionally biased region" description="Basic and acidic residues" evidence="1">
    <location>
        <begin position="1"/>
        <end position="11"/>
    </location>
</feature>
<dbReference type="PANTHER" id="PTHR14136:SF25">
    <property type="entry name" value="BTB_POZ DOMAIN-CONTAINING PROTEIN"/>
    <property type="match status" value="1"/>
</dbReference>
<gene>
    <name evidence="2" type="ORF">PPYR1160_LOCUS14670</name>
</gene>
<dbReference type="SUPFAM" id="SSF141571">
    <property type="entry name" value="Pentapeptide repeat-like"/>
    <property type="match status" value="1"/>
</dbReference>
<accession>A0A7R9YFH6</accession>
<organism evidence="2">
    <name type="scientific">Pinguiococcus pyrenoidosus</name>
    <dbReference type="NCBI Taxonomy" id="172671"/>
    <lineage>
        <taxon>Eukaryota</taxon>
        <taxon>Sar</taxon>
        <taxon>Stramenopiles</taxon>
        <taxon>Ochrophyta</taxon>
        <taxon>Pinguiophyceae</taxon>
        <taxon>Pinguiochrysidales</taxon>
        <taxon>Pinguiochrysidaceae</taxon>
        <taxon>Pinguiococcus</taxon>
    </lineage>
</organism>
<dbReference type="InterPro" id="IPR051082">
    <property type="entry name" value="Pentapeptide-BTB/POZ_domain"/>
</dbReference>
<evidence type="ECO:0008006" key="3">
    <source>
        <dbReference type="Google" id="ProtNLM"/>
    </source>
</evidence>
<feature type="region of interest" description="Disordered" evidence="1">
    <location>
        <begin position="1"/>
        <end position="20"/>
    </location>
</feature>
<name>A0A7R9YFH6_9STRA</name>
<evidence type="ECO:0000256" key="1">
    <source>
        <dbReference type="SAM" id="MobiDB-lite"/>
    </source>
</evidence>
<dbReference type="PANTHER" id="PTHR14136">
    <property type="entry name" value="BTB_POZ DOMAIN-CONTAINING PROTEIN KCTD9"/>
    <property type="match status" value="1"/>
</dbReference>
<proteinExistence type="predicted"/>
<dbReference type="EMBL" id="HBEA01019325">
    <property type="protein sequence ID" value="CAD8265167.1"/>
    <property type="molecule type" value="Transcribed_RNA"/>
</dbReference>
<evidence type="ECO:0000313" key="2">
    <source>
        <dbReference type="EMBL" id="CAD8265167.1"/>
    </source>
</evidence>
<protein>
    <recommendedName>
        <fullName evidence="3">Pentapeptide repeat-containing protein</fullName>
    </recommendedName>
</protein>
<reference evidence="2" key="1">
    <citation type="submission" date="2021-01" db="EMBL/GenBank/DDBJ databases">
        <authorList>
            <person name="Corre E."/>
            <person name="Pelletier E."/>
            <person name="Niang G."/>
            <person name="Scheremetjew M."/>
            <person name="Finn R."/>
            <person name="Kale V."/>
            <person name="Holt S."/>
            <person name="Cochrane G."/>
            <person name="Meng A."/>
            <person name="Brown T."/>
            <person name="Cohen L."/>
        </authorList>
    </citation>
    <scope>NUCLEOTIDE SEQUENCE</scope>
    <source>
        <strain evidence="2">CCMP2078</strain>
    </source>
</reference>
<dbReference type="InterPro" id="IPR001646">
    <property type="entry name" value="5peptide_repeat"/>
</dbReference>
<dbReference type="Gene3D" id="2.160.20.80">
    <property type="entry name" value="E3 ubiquitin-protein ligase SopA"/>
    <property type="match status" value="1"/>
</dbReference>
<dbReference type="Pfam" id="PF00805">
    <property type="entry name" value="Pentapeptide"/>
    <property type="match status" value="1"/>
</dbReference>
<sequence>MDSPGGDHREAPAVSDIPIATPLVVNQQEKASDADLKESKLVSELETVRREMDTLQTSMVNMLGEELAEQLIRDISSCPRSDAMRPLLQQQFADLVLDEERLLRDIALERKKQDLATMTLTELKLEVDERFEQGGQRVAALEERMDAVERHVVRQDGDVGVAPQVDALSRAFLQFRVENRILLEVRHVQGAKHVCSHQVLSALKRMTAGQLALIDFESYVFRKMPFSNANVSGYPQSTLPQFLFTSGDICGCKFDGASLQDWNFQSSKADEGTSFVNADLSNAKCASVQWEGVDLRGAILRQTDFTNANLNGVDFTGADLSGATLKGAMVEGVVLNQTNLTGAYLTEVKGKWRDVHEQEKHESSS</sequence>